<feature type="domain" description="M23ase beta-sheet core" evidence="3">
    <location>
        <begin position="110"/>
        <end position="204"/>
    </location>
</feature>
<keyword evidence="1 2" id="KW-0732">Signal</keyword>
<evidence type="ECO:0000256" key="2">
    <source>
        <dbReference type="SAM" id="SignalP"/>
    </source>
</evidence>
<evidence type="ECO:0000313" key="4">
    <source>
        <dbReference type="EMBL" id="MDQ7907254.1"/>
    </source>
</evidence>
<sequence>MQVLVWLFAIMLSLVGPPPVVAGAPGSARPASARPASVQPASVQPARFVQAPGFPQTSGLVRLSGPVPPSVFVRVVAVAPVPAGEFRWPLDGPPHVARRFDPPPRPWLAGHRGVDLAATAGVPVRAAGGGTVHFAGSVAGRGVVSVTHPNGLRTTYEPLEPTVHAGQTVAPGDQIGTLAAGHAGCPAAACLHWGLRRGDEYLDPLALLGLGRVRLLPLAAPAQTAGGAAFGLRVLR</sequence>
<accession>A0ABU0ZLI6</accession>
<protein>
    <submittedName>
        <fullName evidence="4">M23 family metallopeptidase</fullName>
        <ecNumber evidence="4">3.4.-.-</ecNumber>
    </submittedName>
</protein>
<keyword evidence="5" id="KW-1185">Reference proteome</keyword>
<dbReference type="InterPro" id="IPR016047">
    <property type="entry name" value="M23ase_b-sheet_dom"/>
</dbReference>
<dbReference type="Proteomes" id="UP001230908">
    <property type="component" value="Unassembled WGS sequence"/>
</dbReference>
<evidence type="ECO:0000313" key="5">
    <source>
        <dbReference type="Proteomes" id="UP001230908"/>
    </source>
</evidence>
<dbReference type="PANTHER" id="PTHR21666:SF289">
    <property type="entry name" value="L-ALA--D-GLU ENDOPEPTIDASE"/>
    <property type="match status" value="1"/>
</dbReference>
<dbReference type="Gene3D" id="2.70.70.10">
    <property type="entry name" value="Glucose Permease (Domain IIA)"/>
    <property type="match status" value="1"/>
</dbReference>
<evidence type="ECO:0000259" key="3">
    <source>
        <dbReference type="Pfam" id="PF01551"/>
    </source>
</evidence>
<dbReference type="GO" id="GO:0016787">
    <property type="term" value="F:hydrolase activity"/>
    <property type="evidence" value="ECO:0007669"/>
    <property type="project" value="UniProtKB-KW"/>
</dbReference>
<dbReference type="CDD" id="cd12797">
    <property type="entry name" value="M23_peptidase"/>
    <property type="match status" value="1"/>
</dbReference>
<organism evidence="4 5">
    <name type="scientific">Phytohabitans maris</name>
    <dbReference type="NCBI Taxonomy" id="3071409"/>
    <lineage>
        <taxon>Bacteria</taxon>
        <taxon>Bacillati</taxon>
        <taxon>Actinomycetota</taxon>
        <taxon>Actinomycetes</taxon>
        <taxon>Micromonosporales</taxon>
        <taxon>Micromonosporaceae</taxon>
    </lineage>
</organism>
<feature type="chain" id="PRO_5046195410" evidence="2">
    <location>
        <begin position="23"/>
        <end position="236"/>
    </location>
</feature>
<dbReference type="RefSeq" id="WP_308714533.1">
    <property type="nucleotide sequence ID" value="NZ_JAVHUY010000021.1"/>
</dbReference>
<keyword evidence="4" id="KW-0378">Hydrolase</keyword>
<reference evidence="4 5" key="1">
    <citation type="submission" date="2023-08" db="EMBL/GenBank/DDBJ databases">
        <title>Phytohabitans sansha sp. nov., isolated from marine sediment.</title>
        <authorList>
            <person name="Zhao Y."/>
            <person name="Yi K."/>
        </authorList>
    </citation>
    <scope>NUCLEOTIDE SEQUENCE [LARGE SCALE GENOMIC DNA]</scope>
    <source>
        <strain evidence="4 5">ZYX-F-186</strain>
    </source>
</reference>
<name>A0ABU0ZLI6_9ACTN</name>
<comment type="caution">
    <text evidence="4">The sequence shown here is derived from an EMBL/GenBank/DDBJ whole genome shotgun (WGS) entry which is preliminary data.</text>
</comment>
<dbReference type="InterPro" id="IPR050570">
    <property type="entry name" value="Cell_wall_metabolism_enzyme"/>
</dbReference>
<dbReference type="Pfam" id="PF01551">
    <property type="entry name" value="Peptidase_M23"/>
    <property type="match status" value="1"/>
</dbReference>
<gene>
    <name evidence="4" type="ORF">RB614_22320</name>
</gene>
<dbReference type="SUPFAM" id="SSF51261">
    <property type="entry name" value="Duplicated hybrid motif"/>
    <property type="match status" value="1"/>
</dbReference>
<dbReference type="EMBL" id="JAVHUY010000021">
    <property type="protein sequence ID" value="MDQ7907254.1"/>
    <property type="molecule type" value="Genomic_DNA"/>
</dbReference>
<proteinExistence type="predicted"/>
<evidence type="ECO:0000256" key="1">
    <source>
        <dbReference type="ARBA" id="ARBA00022729"/>
    </source>
</evidence>
<dbReference type="PANTHER" id="PTHR21666">
    <property type="entry name" value="PEPTIDASE-RELATED"/>
    <property type="match status" value="1"/>
</dbReference>
<dbReference type="EC" id="3.4.-.-" evidence="4"/>
<dbReference type="InterPro" id="IPR011055">
    <property type="entry name" value="Dup_hybrid_motif"/>
</dbReference>
<feature type="signal peptide" evidence="2">
    <location>
        <begin position="1"/>
        <end position="22"/>
    </location>
</feature>